<dbReference type="PANTHER" id="PTHR11787:SF4">
    <property type="entry name" value="CHM, RAB ESCORT PROTEIN 1"/>
    <property type="match status" value="1"/>
</dbReference>
<dbReference type="Pfam" id="PF00996">
    <property type="entry name" value="GDI"/>
    <property type="match status" value="2"/>
</dbReference>
<proteinExistence type="inferred from homology"/>
<organism evidence="5">
    <name type="scientific">Hydatigena taeniaeformis</name>
    <name type="common">Feline tapeworm</name>
    <name type="synonym">Taenia taeniaeformis</name>
    <dbReference type="NCBI Taxonomy" id="6205"/>
    <lineage>
        <taxon>Eukaryota</taxon>
        <taxon>Metazoa</taxon>
        <taxon>Spiralia</taxon>
        <taxon>Lophotrochozoa</taxon>
        <taxon>Platyhelminthes</taxon>
        <taxon>Cestoda</taxon>
        <taxon>Eucestoda</taxon>
        <taxon>Cyclophyllidea</taxon>
        <taxon>Taeniidae</taxon>
        <taxon>Hydatigera</taxon>
    </lineage>
</organism>
<dbReference type="PRINTS" id="PR00891">
    <property type="entry name" value="RABGDIREP"/>
</dbReference>
<dbReference type="GO" id="GO:0005634">
    <property type="term" value="C:nucleus"/>
    <property type="evidence" value="ECO:0007669"/>
    <property type="project" value="TreeGrafter"/>
</dbReference>
<reference evidence="5" key="1">
    <citation type="submission" date="2017-02" db="UniProtKB">
        <authorList>
            <consortium name="WormBaseParasite"/>
        </authorList>
    </citation>
    <scope>IDENTIFICATION</scope>
</reference>
<dbReference type="EMBL" id="UYWX01020702">
    <property type="protein sequence ID" value="VDM33911.1"/>
    <property type="molecule type" value="Genomic_DNA"/>
</dbReference>
<protein>
    <submittedName>
        <fullName evidence="5">ThiF domain-containing protein</fullName>
    </submittedName>
</protein>
<evidence type="ECO:0000256" key="1">
    <source>
        <dbReference type="ARBA" id="ARBA00005593"/>
    </source>
</evidence>
<dbReference type="PANTHER" id="PTHR11787">
    <property type="entry name" value="RAB GDP-DISSOCIATION INHIBITOR"/>
    <property type="match status" value="1"/>
</dbReference>
<feature type="region of interest" description="Disordered" evidence="2">
    <location>
        <begin position="99"/>
        <end position="129"/>
    </location>
</feature>
<dbReference type="GO" id="GO:0016192">
    <property type="term" value="P:vesicle-mediated transport"/>
    <property type="evidence" value="ECO:0007669"/>
    <property type="project" value="TreeGrafter"/>
</dbReference>
<sequence length="285" mass="30707">MNFPDDVDCVIIGTGLTESIVAASLAIVGASVLHIDSNGNVGAQSSLAELNLTLLSNPIVRNCSSNFFVPDGVESVSQAPDETRANLTETQTFADVTETPVVPDSPSRVLEQIQPSQTASSAASPSMNATPPVWTKSFLIEGLRRADFDVMPRLIFAESPLVQALIRSDVTRYLEFRSVNRLLFFNPDGLDDRGTAATAAAATRSLEPSCLRSYSNPPFLVKVPVSRGEIFQTRILSLTQKRLFVSFLEWCVTVTTPTLTETTGNGMNSTVRSIDFSLDPDDAGS</sequence>
<dbReference type="Proteomes" id="UP000274429">
    <property type="component" value="Unassembled WGS sequence"/>
</dbReference>
<dbReference type="GO" id="GO:0005829">
    <property type="term" value="C:cytosol"/>
    <property type="evidence" value="ECO:0007669"/>
    <property type="project" value="TreeGrafter"/>
</dbReference>
<name>A0A0R3X6P6_HYDTA</name>
<dbReference type="Gene3D" id="3.30.519.10">
    <property type="entry name" value="Guanine Nucleotide Dissociation Inhibitor, domain 2"/>
    <property type="match status" value="1"/>
</dbReference>
<evidence type="ECO:0000313" key="4">
    <source>
        <dbReference type="Proteomes" id="UP000274429"/>
    </source>
</evidence>
<gene>
    <name evidence="3" type="ORF">TTAC_LOCUS9174</name>
</gene>
<dbReference type="InterPro" id="IPR018203">
    <property type="entry name" value="GDP_dissociation_inhibitor"/>
</dbReference>
<comment type="similarity">
    <text evidence="1">Belongs to the Rab GDI family.</text>
</comment>
<evidence type="ECO:0000256" key="2">
    <source>
        <dbReference type="SAM" id="MobiDB-lite"/>
    </source>
</evidence>
<evidence type="ECO:0000313" key="3">
    <source>
        <dbReference type="EMBL" id="VDM33911.1"/>
    </source>
</evidence>
<evidence type="ECO:0000313" key="5">
    <source>
        <dbReference type="WBParaSite" id="TTAC_0000918901-mRNA-1"/>
    </source>
</evidence>
<dbReference type="AlphaFoldDB" id="A0A0R3X6P6"/>
<dbReference type="InterPro" id="IPR036188">
    <property type="entry name" value="FAD/NAD-bd_sf"/>
</dbReference>
<accession>A0A0R3X6P6</accession>
<dbReference type="Gene3D" id="3.50.50.60">
    <property type="entry name" value="FAD/NAD(P)-binding domain"/>
    <property type="match status" value="1"/>
</dbReference>
<keyword evidence="4" id="KW-1185">Reference proteome</keyword>
<reference evidence="3 4" key="2">
    <citation type="submission" date="2018-11" db="EMBL/GenBank/DDBJ databases">
        <authorList>
            <consortium name="Pathogen Informatics"/>
        </authorList>
    </citation>
    <scope>NUCLEOTIDE SEQUENCE [LARGE SCALE GENOMIC DNA]</scope>
</reference>
<dbReference type="SUPFAM" id="SSF51905">
    <property type="entry name" value="FAD/NAD(P)-binding domain"/>
    <property type="match status" value="1"/>
</dbReference>
<dbReference type="GO" id="GO:0007264">
    <property type="term" value="P:small GTPase-mediated signal transduction"/>
    <property type="evidence" value="ECO:0007669"/>
    <property type="project" value="InterPro"/>
</dbReference>
<dbReference type="WBParaSite" id="TTAC_0000918901-mRNA-1">
    <property type="protein sequence ID" value="TTAC_0000918901-mRNA-1"/>
    <property type="gene ID" value="TTAC_0000918901"/>
</dbReference>
<feature type="compositionally biased region" description="Low complexity" evidence="2">
    <location>
        <begin position="114"/>
        <end position="126"/>
    </location>
</feature>
<dbReference type="GO" id="GO:0005968">
    <property type="term" value="C:Rab-protein geranylgeranyltransferase complex"/>
    <property type="evidence" value="ECO:0007669"/>
    <property type="project" value="TreeGrafter"/>
</dbReference>
<dbReference type="GO" id="GO:0005092">
    <property type="term" value="F:GDP-dissociation inhibitor activity"/>
    <property type="evidence" value="ECO:0007669"/>
    <property type="project" value="InterPro"/>
</dbReference>
<dbReference type="STRING" id="6205.A0A0R3X6P6"/>
<dbReference type="OrthoDB" id="6288305at2759"/>